<reference evidence="1" key="1">
    <citation type="submission" date="2022-11" db="EMBL/GenBank/DDBJ databases">
        <authorList>
            <person name="Hyden B.L."/>
            <person name="Feng K."/>
            <person name="Yates T."/>
            <person name="Jawdy S."/>
            <person name="Smart L.B."/>
            <person name="Muchero W."/>
        </authorList>
    </citation>
    <scope>NUCLEOTIDE SEQUENCE</scope>
    <source>
        <tissue evidence="1">Shoot tip</tissue>
    </source>
</reference>
<sequence length="19" mass="2196">MKHVHLILISQDDTDENTS</sequence>
<proteinExistence type="predicted"/>
<accession>A0A9Q0PF32</accession>
<evidence type="ECO:0000313" key="1">
    <source>
        <dbReference type="EMBL" id="KAJ6686889.1"/>
    </source>
</evidence>
<dbReference type="AlphaFoldDB" id="A0A9Q0PF32"/>
<evidence type="ECO:0000313" key="2">
    <source>
        <dbReference type="Proteomes" id="UP001151532"/>
    </source>
</evidence>
<gene>
    <name evidence="1" type="ORF">OIU79_016600</name>
</gene>
<dbReference type="EMBL" id="JAPFFK010000019">
    <property type="protein sequence ID" value="KAJ6686889.1"/>
    <property type="molecule type" value="Genomic_DNA"/>
</dbReference>
<protein>
    <submittedName>
        <fullName evidence="1">Uncharacterized protein</fullName>
    </submittedName>
</protein>
<reference evidence="1" key="2">
    <citation type="journal article" date="2023" name="Int. J. Mol. Sci.">
        <title>De Novo Assembly and Annotation of 11 Diverse Shrub Willow (Salix) Genomes Reveals Novel Gene Organization in Sex-Linked Regions.</title>
        <authorList>
            <person name="Hyden B."/>
            <person name="Feng K."/>
            <person name="Yates T.B."/>
            <person name="Jawdy S."/>
            <person name="Cereghino C."/>
            <person name="Smart L.B."/>
            <person name="Muchero W."/>
        </authorList>
    </citation>
    <scope>NUCLEOTIDE SEQUENCE</scope>
    <source>
        <tissue evidence="1">Shoot tip</tissue>
    </source>
</reference>
<name>A0A9Q0PF32_SALPP</name>
<keyword evidence="2" id="KW-1185">Reference proteome</keyword>
<organism evidence="1 2">
    <name type="scientific">Salix purpurea</name>
    <name type="common">Purple osier willow</name>
    <dbReference type="NCBI Taxonomy" id="77065"/>
    <lineage>
        <taxon>Eukaryota</taxon>
        <taxon>Viridiplantae</taxon>
        <taxon>Streptophyta</taxon>
        <taxon>Embryophyta</taxon>
        <taxon>Tracheophyta</taxon>
        <taxon>Spermatophyta</taxon>
        <taxon>Magnoliopsida</taxon>
        <taxon>eudicotyledons</taxon>
        <taxon>Gunneridae</taxon>
        <taxon>Pentapetalae</taxon>
        <taxon>rosids</taxon>
        <taxon>fabids</taxon>
        <taxon>Malpighiales</taxon>
        <taxon>Salicaceae</taxon>
        <taxon>Saliceae</taxon>
        <taxon>Salix</taxon>
    </lineage>
</organism>
<dbReference type="Proteomes" id="UP001151532">
    <property type="component" value="Chromosome 2"/>
</dbReference>
<comment type="caution">
    <text evidence="1">The sequence shown here is derived from an EMBL/GenBank/DDBJ whole genome shotgun (WGS) entry which is preliminary data.</text>
</comment>